<keyword evidence="2" id="KW-1185">Reference proteome</keyword>
<name>A0AA88D3Y2_FICCA</name>
<dbReference type="AlphaFoldDB" id="A0AA88D3Y2"/>
<sequence>MSGLGFGTGVRVRVGFPDNGQGWVSELRFGLGFWMRVGFGFRDQSQGRVSGRGWGLGLDHGQVLMPGSSFRTRSGSDFGMKVGVGVEFRDKTKSWVLVPWVGVGFLDGGRVRVSRLSRVRVRGRGRGRVWILVPGLGSGFGTWIEVGIWDVGQVWGLGQGSSLGSSFGVEVGVGLRYQNSTPTLDAETRPRPYPKTRT</sequence>
<organism evidence="1 2">
    <name type="scientific">Ficus carica</name>
    <name type="common">Common fig</name>
    <dbReference type="NCBI Taxonomy" id="3494"/>
    <lineage>
        <taxon>Eukaryota</taxon>
        <taxon>Viridiplantae</taxon>
        <taxon>Streptophyta</taxon>
        <taxon>Embryophyta</taxon>
        <taxon>Tracheophyta</taxon>
        <taxon>Spermatophyta</taxon>
        <taxon>Magnoliopsida</taxon>
        <taxon>eudicotyledons</taxon>
        <taxon>Gunneridae</taxon>
        <taxon>Pentapetalae</taxon>
        <taxon>rosids</taxon>
        <taxon>fabids</taxon>
        <taxon>Rosales</taxon>
        <taxon>Moraceae</taxon>
        <taxon>Ficeae</taxon>
        <taxon>Ficus</taxon>
    </lineage>
</organism>
<protein>
    <submittedName>
        <fullName evidence="1">Uncharacterized protein</fullName>
    </submittedName>
</protein>
<dbReference type="EMBL" id="BTGU01000016">
    <property type="protein sequence ID" value="GMN43495.1"/>
    <property type="molecule type" value="Genomic_DNA"/>
</dbReference>
<comment type="caution">
    <text evidence="1">The sequence shown here is derived from an EMBL/GenBank/DDBJ whole genome shotgun (WGS) entry which is preliminary data.</text>
</comment>
<proteinExistence type="predicted"/>
<gene>
    <name evidence="1" type="ORF">TIFTF001_012697</name>
</gene>
<evidence type="ECO:0000313" key="2">
    <source>
        <dbReference type="Proteomes" id="UP001187192"/>
    </source>
</evidence>
<accession>A0AA88D3Y2</accession>
<evidence type="ECO:0000313" key="1">
    <source>
        <dbReference type="EMBL" id="GMN43495.1"/>
    </source>
</evidence>
<dbReference type="Proteomes" id="UP001187192">
    <property type="component" value="Unassembled WGS sequence"/>
</dbReference>
<reference evidence="1" key="1">
    <citation type="submission" date="2023-07" db="EMBL/GenBank/DDBJ databases">
        <title>draft genome sequence of fig (Ficus carica).</title>
        <authorList>
            <person name="Takahashi T."/>
            <person name="Nishimura K."/>
        </authorList>
    </citation>
    <scope>NUCLEOTIDE SEQUENCE</scope>
</reference>